<feature type="compositionally biased region" description="Polar residues" evidence="3">
    <location>
        <begin position="729"/>
        <end position="770"/>
    </location>
</feature>
<feature type="region of interest" description="Disordered" evidence="3">
    <location>
        <begin position="727"/>
        <end position="798"/>
    </location>
</feature>
<evidence type="ECO:0000256" key="1">
    <source>
        <dbReference type="ARBA" id="ARBA00022884"/>
    </source>
</evidence>
<organism evidence="5 6">
    <name type="scientific">Maudiozyma humilis</name>
    <name type="common">Sour dough yeast</name>
    <name type="synonym">Kazachstania humilis</name>
    <dbReference type="NCBI Taxonomy" id="51915"/>
    <lineage>
        <taxon>Eukaryota</taxon>
        <taxon>Fungi</taxon>
        <taxon>Dikarya</taxon>
        <taxon>Ascomycota</taxon>
        <taxon>Saccharomycotina</taxon>
        <taxon>Saccharomycetes</taxon>
        <taxon>Saccharomycetales</taxon>
        <taxon>Saccharomycetaceae</taxon>
        <taxon>Maudiozyma</taxon>
    </lineage>
</organism>
<keyword evidence="1 2" id="KW-0694">RNA-binding</keyword>
<feature type="domain" description="RRM" evidence="4">
    <location>
        <begin position="330"/>
        <end position="401"/>
    </location>
</feature>
<feature type="compositionally biased region" description="Polar residues" evidence="3">
    <location>
        <begin position="105"/>
        <end position="118"/>
    </location>
</feature>
<evidence type="ECO:0000313" key="5">
    <source>
        <dbReference type="EMBL" id="GMM55867.1"/>
    </source>
</evidence>
<dbReference type="InterPro" id="IPR012677">
    <property type="entry name" value="Nucleotide-bd_a/b_plait_sf"/>
</dbReference>
<reference evidence="5 6" key="1">
    <citation type="journal article" date="2023" name="Elife">
        <title>Identification of key yeast species and microbe-microbe interactions impacting larval growth of Drosophila in the wild.</title>
        <authorList>
            <person name="Mure A."/>
            <person name="Sugiura Y."/>
            <person name="Maeda R."/>
            <person name="Honda K."/>
            <person name="Sakurai N."/>
            <person name="Takahashi Y."/>
            <person name="Watada M."/>
            <person name="Katoh T."/>
            <person name="Gotoh A."/>
            <person name="Gotoh Y."/>
            <person name="Taniguchi I."/>
            <person name="Nakamura K."/>
            <person name="Hayashi T."/>
            <person name="Katayama T."/>
            <person name="Uemura T."/>
            <person name="Hattori Y."/>
        </authorList>
    </citation>
    <scope>NUCLEOTIDE SEQUENCE [LARGE SCALE GENOMIC DNA]</scope>
    <source>
        <strain evidence="5 6">KH-74</strain>
    </source>
</reference>
<dbReference type="GO" id="GO:0003723">
    <property type="term" value="F:RNA binding"/>
    <property type="evidence" value="ECO:0007669"/>
    <property type="project" value="UniProtKB-UniRule"/>
</dbReference>
<feature type="compositionally biased region" description="Low complexity" evidence="3">
    <location>
        <begin position="135"/>
        <end position="146"/>
    </location>
</feature>
<feature type="compositionally biased region" description="Acidic residues" evidence="3">
    <location>
        <begin position="174"/>
        <end position="184"/>
    </location>
</feature>
<dbReference type="InterPro" id="IPR035979">
    <property type="entry name" value="RBD_domain_sf"/>
</dbReference>
<keyword evidence="6" id="KW-1185">Reference proteome</keyword>
<dbReference type="Gene3D" id="3.40.50.800">
    <property type="entry name" value="Anticodon-binding domain"/>
    <property type="match status" value="1"/>
</dbReference>
<dbReference type="Pfam" id="PF00076">
    <property type="entry name" value="RRM_1"/>
    <property type="match status" value="1"/>
</dbReference>
<feature type="compositionally biased region" description="Acidic residues" evidence="3">
    <location>
        <begin position="40"/>
        <end position="52"/>
    </location>
</feature>
<feature type="compositionally biased region" description="Acidic residues" evidence="3">
    <location>
        <begin position="147"/>
        <end position="166"/>
    </location>
</feature>
<sequence>MSDSTEHQVTQPQEGASLPGAPAEEQLATSAILETGENNEAPEDEEEEDSEAENLYNDDGQDEQEESVSVPAPELETETAEPTENDNSPAAPEPETETAEPVTNEDATMSEGDNASIDSSKEEHVEKPKEDNDQSGSAEESSAAESSDNDDDDDDESGEDDDEENESSSSSSDGENDNEEEVEEKPEKKPETTDDNSAETSAPVDAALLERQMEYIKESKILQNEEFKKLPEQQRAHAILKLLSTNPATAMPNSDAALSSARISLPQGPSGNSIPAQRPPQMQQQQRQPQQNNSRVDLNSPMAPRERELYEIYLQGENKITEMHNIPPKSRLFIGNLPLKNVSKEDLFRIFYRYGHILQINIKNAFGFIQYDNHQSVVNAIKAESDQINFDKKLILEVSSSNARPQFDHGDHGTNSSSTFISTSKRPFEMEGYNGDDKSRENDNNYKRARRRVAECLIFVRRTADRAYATEIFNSIKNGTGLETDMLFLKPRMELSKLINDAAFDGTWGVIIINKSQVVDIQTFYKGNHGETKFDEYVNISAPDAVAIFNNLKNSRKGGSNRQSGNQQYGYGQGSMQGGPPQGNYGNYGPSQGNYGPPQGNYGNYGPPPQQGYGMPPQQGYGMPPQQGYGMPPQQGYGMPPQQGYGMPQQMNQGYGQYQGEQMPQQQQNPQLAALLGGNNSQMNQQQLLGALQNLPPNVLSNLLSAAQQQPQQSSAQPGNQKELVGLLQSAQQQQHPSGYSQSNNNPMTNQPMRQSYGEAQNSNSGSRPDQAQSNGQGNSAAGNNVQSLLDSLAKLQK</sequence>
<dbReference type="InterPro" id="IPR036621">
    <property type="entry name" value="Anticodon-bd_dom_sf"/>
</dbReference>
<dbReference type="InterPro" id="IPR000504">
    <property type="entry name" value="RRM_dom"/>
</dbReference>
<feature type="region of interest" description="Disordered" evidence="3">
    <location>
        <begin position="251"/>
        <end position="301"/>
    </location>
</feature>
<feature type="region of interest" description="Disordered" evidence="3">
    <location>
        <begin position="1"/>
        <end position="206"/>
    </location>
</feature>
<comment type="caution">
    <text evidence="5">The sequence shown here is derived from an EMBL/GenBank/DDBJ whole genome shotgun (WGS) entry which is preliminary data.</text>
</comment>
<name>A0AAV5RYQ1_MAUHU</name>
<gene>
    <name evidence="5" type="ORF">DAKH74_024830</name>
</gene>
<dbReference type="PROSITE" id="PS50102">
    <property type="entry name" value="RRM"/>
    <property type="match status" value="1"/>
</dbReference>
<dbReference type="Proteomes" id="UP001377567">
    <property type="component" value="Unassembled WGS sequence"/>
</dbReference>
<feature type="compositionally biased region" description="Low complexity" evidence="3">
    <location>
        <begin position="582"/>
        <end position="668"/>
    </location>
</feature>
<dbReference type="AlphaFoldDB" id="A0AAV5RYQ1"/>
<dbReference type="SUPFAM" id="SSF52954">
    <property type="entry name" value="Class II aaRS ABD-related"/>
    <property type="match status" value="1"/>
</dbReference>
<dbReference type="PANTHER" id="PTHR13968:SF26">
    <property type="entry name" value="RRM DOMAIN-CONTAINING PROTEIN"/>
    <property type="match status" value="1"/>
</dbReference>
<feature type="compositionally biased region" description="Basic and acidic residues" evidence="3">
    <location>
        <begin position="119"/>
        <end position="132"/>
    </location>
</feature>
<protein>
    <submittedName>
        <fullName evidence="5">Nab3 protein</fullName>
    </submittedName>
</protein>
<dbReference type="SUPFAM" id="SSF54928">
    <property type="entry name" value="RNA-binding domain, RBD"/>
    <property type="match status" value="1"/>
</dbReference>
<feature type="compositionally biased region" description="Low complexity" evidence="3">
    <location>
        <begin position="771"/>
        <end position="785"/>
    </location>
</feature>
<dbReference type="Gene3D" id="3.30.70.330">
    <property type="match status" value="1"/>
</dbReference>
<evidence type="ECO:0000259" key="4">
    <source>
        <dbReference type="PROSITE" id="PS50102"/>
    </source>
</evidence>
<evidence type="ECO:0000313" key="6">
    <source>
        <dbReference type="Proteomes" id="UP001377567"/>
    </source>
</evidence>
<dbReference type="PANTHER" id="PTHR13968">
    <property type="entry name" value="HETEROGENEOUS NUCLEAR RIBONUCLEOPROTEIN"/>
    <property type="match status" value="1"/>
</dbReference>
<accession>A0AAV5RYQ1</accession>
<feature type="region of interest" description="Disordered" evidence="3">
    <location>
        <begin position="554"/>
        <end position="668"/>
    </location>
</feature>
<feature type="compositionally biased region" description="Low complexity" evidence="3">
    <location>
        <begin position="279"/>
        <end position="291"/>
    </location>
</feature>
<dbReference type="EMBL" id="BTGD01000006">
    <property type="protein sequence ID" value="GMM55867.1"/>
    <property type="molecule type" value="Genomic_DNA"/>
</dbReference>
<evidence type="ECO:0000256" key="2">
    <source>
        <dbReference type="PROSITE-ProRule" id="PRU00176"/>
    </source>
</evidence>
<dbReference type="InterPro" id="IPR051186">
    <property type="entry name" value="RRM_HNRPC/RALY_subfam"/>
</dbReference>
<dbReference type="SMART" id="SM00360">
    <property type="entry name" value="RRM"/>
    <property type="match status" value="1"/>
</dbReference>
<proteinExistence type="predicted"/>
<feature type="compositionally biased region" description="Acidic residues" evidence="3">
    <location>
        <begin position="75"/>
        <end position="84"/>
    </location>
</feature>
<feature type="compositionally biased region" description="Gly residues" evidence="3">
    <location>
        <begin position="571"/>
        <end position="581"/>
    </location>
</feature>
<evidence type="ECO:0000256" key="3">
    <source>
        <dbReference type="SAM" id="MobiDB-lite"/>
    </source>
</evidence>